<protein>
    <recommendedName>
        <fullName evidence="3">Glycosyltransferase</fullName>
    </recommendedName>
</protein>
<evidence type="ECO:0000313" key="2">
    <source>
        <dbReference type="Proteomes" id="UP000270021"/>
    </source>
</evidence>
<dbReference type="Proteomes" id="UP000270021">
    <property type="component" value="Chromosome"/>
</dbReference>
<evidence type="ECO:0000313" key="1">
    <source>
        <dbReference type="EMBL" id="AZN29228.1"/>
    </source>
</evidence>
<sequence>MENSAKGVYDFDDAIMLDDGKFRIPRLSNSRRWEISVESADVVIAGNAYLAESAAKLNSDVRVIPSCVSPEQYLPKETYECAYRHPVAVWLGSPSTETYLRTIEGALLNEHKRSGLRLRLVSRGNGSLGALDVMTDRFEWSLSSFAARLTDVDFGIMPLPDTAWSRGKCAYKLLQYGAAGLPSIASPVGANGDVIHKFGSLGAESSDEWKRSLADMVSSSREERQDMGIRSRETVLRHYSFQAWEDEWAKAVL</sequence>
<dbReference type="KEGG" id="fsl:EJO69_02120"/>
<dbReference type="SUPFAM" id="SSF53756">
    <property type="entry name" value="UDP-Glycosyltransferase/glycogen phosphorylase"/>
    <property type="match status" value="1"/>
</dbReference>
<reference evidence="1 2" key="1">
    <citation type="submission" date="2018-12" db="EMBL/GenBank/DDBJ databases">
        <title>Complete genome sequence of Flaviflexus salsibiostraticola KCTC 33148.</title>
        <authorList>
            <person name="Bae J.-W."/>
        </authorList>
    </citation>
    <scope>NUCLEOTIDE SEQUENCE [LARGE SCALE GENOMIC DNA]</scope>
    <source>
        <strain evidence="1 2">KCTC 33148</strain>
    </source>
</reference>
<name>A0A3S8Z6Z6_9ACTO</name>
<keyword evidence="2" id="KW-1185">Reference proteome</keyword>
<proteinExistence type="predicted"/>
<dbReference type="AlphaFoldDB" id="A0A3S8Z6Z6"/>
<gene>
    <name evidence="1" type="ORF">EJO69_02120</name>
</gene>
<dbReference type="EMBL" id="CP034438">
    <property type="protein sequence ID" value="AZN29228.1"/>
    <property type="molecule type" value="Genomic_DNA"/>
</dbReference>
<evidence type="ECO:0008006" key="3">
    <source>
        <dbReference type="Google" id="ProtNLM"/>
    </source>
</evidence>
<organism evidence="1 2">
    <name type="scientific">Flaviflexus salsibiostraticola</name>
    <dbReference type="NCBI Taxonomy" id="1282737"/>
    <lineage>
        <taxon>Bacteria</taxon>
        <taxon>Bacillati</taxon>
        <taxon>Actinomycetota</taxon>
        <taxon>Actinomycetes</taxon>
        <taxon>Actinomycetales</taxon>
        <taxon>Actinomycetaceae</taxon>
        <taxon>Flaviflexus</taxon>
    </lineage>
</organism>
<dbReference type="RefSeq" id="WP_126038601.1">
    <property type="nucleotide sequence ID" value="NZ_CP034438.1"/>
</dbReference>
<dbReference type="OrthoDB" id="9815351at2"/>
<dbReference type="Gene3D" id="3.40.50.2000">
    <property type="entry name" value="Glycogen Phosphorylase B"/>
    <property type="match status" value="1"/>
</dbReference>
<accession>A0A3S8Z6Z6</accession>